<name>A0AAV0THC3_HYABA</name>
<reference evidence="2" key="1">
    <citation type="submission" date="2022-12" db="EMBL/GenBank/DDBJ databases">
        <authorList>
            <person name="Webb A."/>
        </authorList>
    </citation>
    <scope>NUCLEOTIDE SEQUENCE</scope>
    <source>
        <strain evidence="2">Hp1</strain>
    </source>
</reference>
<comment type="caution">
    <text evidence="2">The sequence shown here is derived from an EMBL/GenBank/DDBJ whole genome shotgun (WGS) entry which is preliminary data.</text>
</comment>
<accession>A0AAV0THC3</accession>
<dbReference type="EMBL" id="CANTFL010000394">
    <property type="protein sequence ID" value="CAI5721920.1"/>
    <property type="molecule type" value="Genomic_DNA"/>
</dbReference>
<evidence type="ECO:0000313" key="3">
    <source>
        <dbReference type="Proteomes" id="UP001162031"/>
    </source>
</evidence>
<evidence type="ECO:0000256" key="1">
    <source>
        <dbReference type="SAM" id="MobiDB-lite"/>
    </source>
</evidence>
<gene>
    <name evidence="2" type="ORF">HBR001_LOCUS2741</name>
</gene>
<evidence type="ECO:0008006" key="4">
    <source>
        <dbReference type="Google" id="ProtNLM"/>
    </source>
</evidence>
<organism evidence="2 3">
    <name type="scientific">Hyaloperonospora brassicae</name>
    <name type="common">Brassica downy mildew</name>
    <name type="synonym">Peronospora brassicae</name>
    <dbReference type="NCBI Taxonomy" id="162125"/>
    <lineage>
        <taxon>Eukaryota</taxon>
        <taxon>Sar</taxon>
        <taxon>Stramenopiles</taxon>
        <taxon>Oomycota</taxon>
        <taxon>Peronosporomycetes</taxon>
        <taxon>Peronosporales</taxon>
        <taxon>Peronosporaceae</taxon>
        <taxon>Hyaloperonospora</taxon>
    </lineage>
</organism>
<protein>
    <recommendedName>
        <fullName evidence="4">RxLR effector candidate protein</fullName>
    </recommendedName>
</protein>
<evidence type="ECO:0000313" key="2">
    <source>
        <dbReference type="EMBL" id="CAI5721920.1"/>
    </source>
</evidence>
<feature type="region of interest" description="Disordered" evidence="1">
    <location>
        <begin position="1"/>
        <end position="34"/>
    </location>
</feature>
<sequence>MSMDVNPSSRVHTTDDIYGAGPTDRLLRTSDNADDEDRVISPVLATATAKALPAVRQVSKTGEKVLSTLKRLPQNGGKTIDVLRQASDKIPTAQSLRSEYNPEVQNALKVSDAIAINHFKEDEPGIVEELNLSLVSSNKEVRQKALQKLFRKAELHENERLATSAAKLFENMKHLINRGVPIEEVILGLELEKEGANIFATPKVELLKLIVKAHNEKQHASLSLLDAFVIGLGSEGEVARTLELSLLGRVHGDTAMKLEAELFKRWLLTDKKSPDDVVATLVHEGSGTESITETDAFIVYLYIRHFNSAYPKSETDVVTCLRKYVNERDLAIWIAEMEVPFKEFFAEFKPLMRPWLKANEAPEDLYARVFEPVAVDEVYHVNRIISVYQERFKAQNELAEKLGLAHPTTARQP</sequence>
<feature type="compositionally biased region" description="Polar residues" evidence="1">
    <location>
        <begin position="1"/>
        <end position="11"/>
    </location>
</feature>
<dbReference type="AlphaFoldDB" id="A0AAV0THC3"/>
<proteinExistence type="predicted"/>
<dbReference type="Proteomes" id="UP001162031">
    <property type="component" value="Unassembled WGS sequence"/>
</dbReference>
<keyword evidence="3" id="KW-1185">Reference proteome</keyword>